<protein>
    <submittedName>
        <fullName evidence="2">Uncharacterized protein</fullName>
    </submittedName>
</protein>
<keyword evidence="1" id="KW-0175">Coiled coil</keyword>
<feature type="coiled-coil region" evidence="1">
    <location>
        <begin position="110"/>
        <end position="137"/>
    </location>
</feature>
<accession>A0A0X3V785</accession>
<comment type="caution">
    <text evidence="2">The sequence shown here is derived from an EMBL/GenBank/DDBJ whole genome shotgun (WGS) entry which is preliminary data.</text>
</comment>
<dbReference type="Proteomes" id="UP000053923">
    <property type="component" value="Unassembled WGS sequence"/>
</dbReference>
<evidence type="ECO:0000313" key="2">
    <source>
        <dbReference type="EMBL" id="KUL40092.1"/>
    </source>
</evidence>
<organism evidence="2 3">
    <name type="scientific">Streptomyces regalis</name>
    <dbReference type="NCBI Taxonomy" id="68262"/>
    <lineage>
        <taxon>Bacteria</taxon>
        <taxon>Bacillati</taxon>
        <taxon>Actinomycetota</taxon>
        <taxon>Actinomycetes</taxon>
        <taxon>Kitasatosporales</taxon>
        <taxon>Streptomycetaceae</taxon>
        <taxon>Streptomyces</taxon>
    </lineage>
</organism>
<dbReference type="AlphaFoldDB" id="A0A0X3V785"/>
<dbReference type="OrthoDB" id="4201401at2"/>
<sequence>MTMPHHALEITLTRPLSPAALHQAARKLPLVANHDATRLMALVPAKTPHRAARRLRHRLEAQLPIDVITTHYPDADHKVILNVALPTTVHAALTAAARRECQSPESLVELAVHRALAEHAEQENDRLDRAVHRLLAHTTPAYLLSAVGHALTRLPESPTP</sequence>
<gene>
    <name evidence="2" type="ORF">ADL12_14215</name>
</gene>
<evidence type="ECO:0000313" key="3">
    <source>
        <dbReference type="Proteomes" id="UP000053923"/>
    </source>
</evidence>
<keyword evidence="3" id="KW-1185">Reference proteome</keyword>
<evidence type="ECO:0000256" key="1">
    <source>
        <dbReference type="SAM" id="Coils"/>
    </source>
</evidence>
<reference evidence="3" key="1">
    <citation type="submission" date="2015-10" db="EMBL/GenBank/DDBJ databases">
        <authorList>
            <person name="Ju K.-S."/>
            <person name="Doroghazi J.R."/>
            <person name="Metcalf W.W."/>
        </authorList>
    </citation>
    <scope>NUCLEOTIDE SEQUENCE [LARGE SCALE GENOMIC DNA]</scope>
    <source>
        <strain evidence="3">NRRL 3151</strain>
    </source>
</reference>
<proteinExistence type="predicted"/>
<dbReference type="EMBL" id="LLZG01000087">
    <property type="protein sequence ID" value="KUL40092.1"/>
    <property type="molecule type" value="Genomic_DNA"/>
</dbReference>
<name>A0A0X3V785_9ACTN</name>